<keyword evidence="5" id="KW-0418">Kinase</keyword>
<dbReference type="PANTHER" id="PTHR43071:SF1">
    <property type="entry name" value="2-AMINO-4-HYDROXY-6-HYDROXYMETHYLDIHYDROPTERIDINE PYROPHOSPHOKINASE"/>
    <property type="match status" value="1"/>
</dbReference>
<evidence type="ECO:0000256" key="2">
    <source>
        <dbReference type="ARBA" id="ARBA00013253"/>
    </source>
</evidence>
<dbReference type="Gene3D" id="3.30.70.560">
    <property type="entry name" value="7,8-Dihydro-6-hydroxymethylpterin-pyrophosphokinase HPPK"/>
    <property type="match status" value="1"/>
</dbReference>
<dbReference type="NCBIfam" id="TIGR01498">
    <property type="entry name" value="folK"/>
    <property type="match status" value="1"/>
</dbReference>
<reference evidence="9" key="1">
    <citation type="submission" date="2020-05" db="EMBL/GenBank/DDBJ databases">
        <authorList>
            <person name="Chiriac C."/>
            <person name="Salcher M."/>
            <person name="Ghai R."/>
            <person name="Kavagutti S V."/>
        </authorList>
    </citation>
    <scope>NUCLEOTIDE SEQUENCE</scope>
</reference>
<proteinExistence type="predicted"/>
<dbReference type="Pfam" id="PF01288">
    <property type="entry name" value="HPPK"/>
    <property type="match status" value="1"/>
</dbReference>
<evidence type="ECO:0000256" key="4">
    <source>
        <dbReference type="ARBA" id="ARBA00022741"/>
    </source>
</evidence>
<dbReference type="PANTHER" id="PTHR43071">
    <property type="entry name" value="2-AMINO-4-HYDROXY-6-HYDROXYMETHYLDIHYDROPTERIDINE PYROPHOSPHOKINASE"/>
    <property type="match status" value="1"/>
</dbReference>
<dbReference type="AlphaFoldDB" id="A0A6J6NRZ3"/>
<dbReference type="EMBL" id="CAEZXL010000101">
    <property type="protein sequence ID" value="CAB4688702.1"/>
    <property type="molecule type" value="Genomic_DNA"/>
</dbReference>
<dbReference type="GO" id="GO:0016301">
    <property type="term" value="F:kinase activity"/>
    <property type="evidence" value="ECO:0007669"/>
    <property type="project" value="UniProtKB-KW"/>
</dbReference>
<evidence type="ECO:0000256" key="6">
    <source>
        <dbReference type="ARBA" id="ARBA00022840"/>
    </source>
</evidence>
<dbReference type="GO" id="GO:0003848">
    <property type="term" value="F:2-amino-4-hydroxy-6-hydroxymethyldihydropteridine diphosphokinase activity"/>
    <property type="evidence" value="ECO:0007669"/>
    <property type="project" value="UniProtKB-EC"/>
</dbReference>
<dbReference type="GO" id="GO:0005524">
    <property type="term" value="F:ATP binding"/>
    <property type="evidence" value="ECO:0007669"/>
    <property type="project" value="UniProtKB-KW"/>
</dbReference>
<evidence type="ECO:0000259" key="8">
    <source>
        <dbReference type="Pfam" id="PF01288"/>
    </source>
</evidence>
<dbReference type="InterPro" id="IPR000550">
    <property type="entry name" value="Hppk"/>
</dbReference>
<keyword evidence="7" id="KW-0289">Folate biosynthesis</keyword>
<dbReference type="GO" id="GO:0046656">
    <property type="term" value="P:folic acid biosynthetic process"/>
    <property type="evidence" value="ECO:0007669"/>
    <property type="project" value="UniProtKB-KW"/>
</dbReference>
<dbReference type="UniPathway" id="UPA00077">
    <property type="reaction ID" value="UER00155"/>
</dbReference>
<sequence>MATKAVIALGSNLGDRRASIVQAIARIAKTPRIRVTKYAPIFESKALTLTGIDTSKPEYLNTVIEIKTSLKPEELLLALQAIENQLGRLRKERWGDRTIDIDIITYGQHSLNSRSLVIPHPEAANRSFVIVPWYVMDQSAKLPGIGRIEKLAESYADQVQIK</sequence>
<gene>
    <name evidence="9" type="ORF">UFOPK2373_00659</name>
</gene>
<evidence type="ECO:0000256" key="7">
    <source>
        <dbReference type="ARBA" id="ARBA00022909"/>
    </source>
</evidence>
<dbReference type="SUPFAM" id="SSF55083">
    <property type="entry name" value="6-hydroxymethyl-7,8-dihydropterin pyrophosphokinase, HPPK"/>
    <property type="match status" value="1"/>
</dbReference>
<dbReference type="GO" id="GO:0046654">
    <property type="term" value="P:tetrahydrofolate biosynthetic process"/>
    <property type="evidence" value="ECO:0007669"/>
    <property type="project" value="UniProtKB-UniPathway"/>
</dbReference>
<keyword evidence="6" id="KW-0067">ATP-binding</keyword>
<feature type="domain" description="7,8-dihydro-6-hydroxymethylpterin-pyrophosphokinase" evidence="8">
    <location>
        <begin position="6"/>
        <end position="135"/>
    </location>
</feature>
<keyword evidence="4" id="KW-0547">Nucleotide-binding</keyword>
<dbReference type="InterPro" id="IPR035907">
    <property type="entry name" value="Hppk_sf"/>
</dbReference>
<comment type="pathway">
    <text evidence="1">Cofactor biosynthesis; tetrahydrofolate biosynthesis; 2-amino-4-hydroxy-6-hydroxymethyl-7,8-dihydropteridine diphosphate from 7,8-dihydroneopterin triphosphate: step 4/4.</text>
</comment>
<name>A0A6J6NRZ3_9ZZZZ</name>
<organism evidence="9">
    <name type="scientific">freshwater metagenome</name>
    <dbReference type="NCBI Taxonomy" id="449393"/>
    <lineage>
        <taxon>unclassified sequences</taxon>
        <taxon>metagenomes</taxon>
        <taxon>ecological metagenomes</taxon>
    </lineage>
</organism>
<evidence type="ECO:0000256" key="3">
    <source>
        <dbReference type="ARBA" id="ARBA00022679"/>
    </source>
</evidence>
<dbReference type="EC" id="2.7.6.3" evidence="2"/>
<keyword evidence="3" id="KW-0808">Transferase</keyword>
<protein>
    <recommendedName>
        <fullName evidence="2">2-amino-4-hydroxy-6-hydroxymethyldihydropteridine diphosphokinase</fullName>
        <ecNumber evidence="2">2.7.6.3</ecNumber>
    </recommendedName>
</protein>
<evidence type="ECO:0000256" key="1">
    <source>
        <dbReference type="ARBA" id="ARBA00005051"/>
    </source>
</evidence>
<evidence type="ECO:0000313" key="9">
    <source>
        <dbReference type="EMBL" id="CAB4688702.1"/>
    </source>
</evidence>
<evidence type="ECO:0000256" key="5">
    <source>
        <dbReference type="ARBA" id="ARBA00022777"/>
    </source>
</evidence>
<accession>A0A6J6NRZ3</accession>
<dbReference type="CDD" id="cd00483">
    <property type="entry name" value="HPPK"/>
    <property type="match status" value="1"/>
</dbReference>